<feature type="chain" id="PRO_5019258311" description="Receptor ligand binding region domain-containing protein" evidence="1">
    <location>
        <begin position="24"/>
        <end position="486"/>
    </location>
</feature>
<evidence type="ECO:0000313" key="3">
    <source>
        <dbReference type="Proteomes" id="UP000271974"/>
    </source>
</evidence>
<protein>
    <recommendedName>
        <fullName evidence="4">Receptor ligand binding region domain-containing protein</fullName>
    </recommendedName>
</protein>
<keyword evidence="1" id="KW-0732">Signal</keyword>
<name>A0A433TIA6_ELYCH</name>
<dbReference type="AlphaFoldDB" id="A0A433TIA6"/>
<accession>A0A433TIA6</accession>
<dbReference type="EMBL" id="RQTK01000346">
    <property type="protein sequence ID" value="RUS81283.1"/>
    <property type="molecule type" value="Genomic_DNA"/>
</dbReference>
<feature type="signal peptide" evidence="1">
    <location>
        <begin position="1"/>
        <end position="23"/>
    </location>
</feature>
<sequence>MAAGRSALGAILVFLCLVMETGAASVTVIKPIRTTGQEIGLIFFKDISVPGTYYNQTARAIQNASDFRVWAALIDDYKYGIKTRERMPFYIHLATLELSAAGMASGVYVGVAHGWAAHYIRRHVGDRFGIRALILLGATMNPLQLLHKSKVPVLTLAAELDGVFRISMLAKEYEEVATDNSRLFKGIYRTPVICIEGANHYQLGIGTDWTEINEGKDLRPEITDEQARSLIAKHSHDFLTVTFGTSNQNRIASLKELADSFLKSAAKFQPFIDMKNLDMSTDQKKSTWTILAQKLVAKEYIDRVTVSNEQVGNPWFFMKKPGVTANGTLVNLETFSLVHIPYISDGDYDTGLQPEGPQEVNMKLVANEAIGKAFSGKNNTALISEPVSCKSLNRYALYLALAMSSEEARDRYISRGRRIIFEEDRLVLGNVLWAPMSFQTWEDEAGLHVKSVGVINKDQHYCKVLSLLRAMEWVNIDSLRVFPTDW</sequence>
<evidence type="ECO:0008006" key="4">
    <source>
        <dbReference type="Google" id="ProtNLM"/>
    </source>
</evidence>
<reference evidence="2 3" key="1">
    <citation type="submission" date="2019-01" db="EMBL/GenBank/DDBJ databases">
        <title>A draft genome assembly of the solar-powered sea slug Elysia chlorotica.</title>
        <authorList>
            <person name="Cai H."/>
            <person name="Li Q."/>
            <person name="Fang X."/>
            <person name="Li J."/>
            <person name="Curtis N.E."/>
            <person name="Altenburger A."/>
            <person name="Shibata T."/>
            <person name="Feng M."/>
            <person name="Maeda T."/>
            <person name="Schwartz J.A."/>
            <person name="Shigenobu S."/>
            <person name="Lundholm N."/>
            <person name="Nishiyama T."/>
            <person name="Yang H."/>
            <person name="Hasebe M."/>
            <person name="Li S."/>
            <person name="Pierce S.K."/>
            <person name="Wang J."/>
        </authorList>
    </citation>
    <scope>NUCLEOTIDE SEQUENCE [LARGE SCALE GENOMIC DNA]</scope>
    <source>
        <strain evidence="2">EC2010</strain>
        <tissue evidence="2">Whole organism of an adult</tissue>
    </source>
</reference>
<organism evidence="2 3">
    <name type="scientific">Elysia chlorotica</name>
    <name type="common">Eastern emerald elysia</name>
    <name type="synonym">Sea slug</name>
    <dbReference type="NCBI Taxonomy" id="188477"/>
    <lineage>
        <taxon>Eukaryota</taxon>
        <taxon>Metazoa</taxon>
        <taxon>Spiralia</taxon>
        <taxon>Lophotrochozoa</taxon>
        <taxon>Mollusca</taxon>
        <taxon>Gastropoda</taxon>
        <taxon>Heterobranchia</taxon>
        <taxon>Euthyneura</taxon>
        <taxon>Panpulmonata</taxon>
        <taxon>Sacoglossa</taxon>
        <taxon>Placobranchoidea</taxon>
        <taxon>Plakobranchidae</taxon>
        <taxon>Elysia</taxon>
    </lineage>
</organism>
<evidence type="ECO:0000256" key="1">
    <source>
        <dbReference type="SAM" id="SignalP"/>
    </source>
</evidence>
<keyword evidence="3" id="KW-1185">Reference proteome</keyword>
<dbReference type="OrthoDB" id="188124at2759"/>
<dbReference type="Proteomes" id="UP000271974">
    <property type="component" value="Unassembled WGS sequence"/>
</dbReference>
<evidence type="ECO:0000313" key="2">
    <source>
        <dbReference type="EMBL" id="RUS81283.1"/>
    </source>
</evidence>
<proteinExistence type="predicted"/>
<comment type="caution">
    <text evidence="2">The sequence shown here is derived from an EMBL/GenBank/DDBJ whole genome shotgun (WGS) entry which is preliminary data.</text>
</comment>
<gene>
    <name evidence="2" type="ORF">EGW08_010957</name>
</gene>